<keyword evidence="6 8" id="KW-0378">Hydrolase</keyword>
<dbReference type="InterPro" id="IPR017273">
    <property type="entry name" value="LytH"/>
</dbReference>
<evidence type="ECO:0000256" key="7">
    <source>
        <dbReference type="ARBA" id="ARBA00023316"/>
    </source>
</evidence>
<dbReference type="Pfam" id="PF08239">
    <property type="entry name" value="SH3_3"/>
    <property type="match status" value="1"/>
</dbReference>
<evidence type="ECO:0000313" key="15">
    <source>
        <dbReference type="Proteomes" id="UP000561555"/>
    </source>
</evidence>
<dbReference type="InterPro" id="IPR050695">
    <property type="entry name" value="N-acetylmuramoyl_amidase_3"/>
</dbReference>
<evidence type="ECO:0000256" key="9">
    <source>
        <dbReference type="SAM" id="MobiDB-lite"/>
    </source>
</evidence>
<dbReference type="PANTHER" id="PTHR30404">
    <property type="entry name" value="N-ACETYLMURAMOYL-L-ALANINE AMIDASE"/>
    <property type="match status" value="1"/>
</dbReference>
<reference evidence="13 15" key="1">
    <citation type="journal article" date="2020" name="J. Antimicrob. Chemother.">
        <title>Detection of heterogeneous vancomycin intermediate resistance in MRSA isolates from Latin America.</title>
        <authorList>
            <person name="Castro B.E."/>
            <person name="Berrio M."/>
            <person name="Vargas M.L."/>
            <person name="Carvajal L.P."/>
            <person name="Millan L.V."/>
            <person name="Rios R."/>
            <person name="Hernandez A.K."/>
            <person name="Rincon S."/>
            <person name="Cubides P."/>
            <person name="Forero E."/>
            <person name="Dinh A."/>
            <person name="Seas C."/>
            <person name="Munita J.M."/>
            <person name="Arias C.A."/>
            <person name="Reyes J."/>
            <person name="Diaz L."/>
        </authorList>
    </citation>
    <scope>NUCLEOTIDE SEQUENCE [LARGE SCALE GENOMIC DNA]</scope>
    <source>
        <strain evidence="13 15">UP89</strain>
    </source>
</reference>
<reference evidence="12 14" key="2">
    <citation type="submission" date="2020-02" db="EMBL/GenBank/DDBJ databases">
        <title>Novel Insights Into The Classification of Staphylococcal Beta-Lactamases In Relation To The Cefazolin Inoculum Effect.</title>
        <authorList>
            <person name="Carvajal L.P."/>
            <person name="Rincon S."/>
            <person name="Echeverri A."/>
            <person name="Porras J."/>
            <person name="Rios R."/>
            <person name="Ordonez K."/>
            <person name="Seas C."/>
            <person name="Gomez-Villegas S."/>
            <person name="Diaz L."/>
            <person name="Arias C.A."/>
            <person name="Reyes J."/>
        </authorList>
    </citation>
    <scope>NUCLEOTIDE SEQUENCE [LARGE SCALE GENOMIC DNA]</scope>
    <source>
        <strain evidence="12 14">UP127</strain>
    </source>
</reference>
<accession>A0AAP6TA95</accession>
<dbReference type="Gene3D" id="2.30.30.40">
    <property type="entry name" value="SH3 Domains"/>
    <property type="match status" value="1"/>
</dbReference>
<dbReference type="RefSeq" id="WP_031782737.1">
    <property type="nucleotide sequence ID" value="NZ_LGVZ01000050.1"/>
</dbReference>
<feature type="region of interest" description="Disordered" evidence="9">
    <location>
        <begin position="126"/>
        <end position="148"/>
    </location>
</feature>
<dbReference type="Proteomes" id="UP000478431">
    <property type="component" value="Unassembled WGS sequence"/>
</dbReference>
<dbReference type="Gene3D" id="3.40.630.40">
    <property type="entry name" value="Zn-dependent exopeptidases"/>
    <property type="match status" value="1"/>
</dbReference>
<dbReference type="Proteomes" id="UP000561555">
    <property type="component" value="Unassembled WGS sequence"/>
</dbReference>
<dbReference type="PROSITE" id="PS51781">
    <property type="entry name" value="SH3B"/>
    <property type="match status" value="1"/>
</dbReference>
<evidence type="ECO:0000256" key="3">
    <source>
        <dbReference type="ARBA" id="ARBA00018811"/>
    </source>
</evidence>
<evidence type="ECO:0000259" key="11">
    <source>
        <dbReference type="PROSITE" id="PS51781"/>
    </source>
</evidence>
<evidence type="ECO:0000256" key="1">
    <source>
        <dbReference type="ARBA" id="ARBA00004613"/>
    </source>
</evidence>
<dbReference type="SMART" id="SM00646">
    <property type="entry name" value="Ami_3"/>
    <property type="match status" value="1"/>
</dbReference>
<dbReference type="Pfam" id="PF01520">
    <property type="entry name" value="Amidase_3"/>
    <property type="match status" value="1"/>
</dbReference>
<evidence type="ECO:0000313" key="12">
    <source>
        <dbReference type="EMBL" id="NGK19932.1"/>
    </source>
</evidence>
<dbReference type="PIRSF" id="PIRSF037730">
    <property type="entry name" value="CWA_LytH_prd"/>
    <property type="match status" value="1"/>
</dbReference>
<dbReference type="GO" id="GO:0071555">
    <property type="term" value="P:cell wall organization"/>
    <property type="evidence" value="ECO:0007669"/>
    <property type="project" value="UniProtKB-KW"/>
</dbReference>
<feature type="domain" description="SH3b" evidence="11">
    <location>
        <begin position="49"/>
        <end position="113"/>
    </location>
</feature>
<dbReference type="InterPro" id="IPR003646">
    <property type="entry name" value="SH3-like_bac-type"/>
</dbReference>
<evidence type="ECO:0000256" key="4">
    <source>
        <dbReference type="ARBA" id="ARBA00022525"/>
    </source>
</evidence>
<evidence type="ECO:0000313" key="14">
    <source>
        <dbReference type="Proteomes" id="UP000478431"/>
    </source>
</evidence>
<dbReference type="GO" id="GO:0005576">
    <property type="term" value="C:extracellular region"/>
    <property type="evidence" value="ECO:0007669"/>
    <property type="project" value="UniProtKB-SubCell"/>
</dbReference>
<evidence type="ECO:0000256" key="6">
    <source>
        <dbReference type="ARBA" id="ARBA00022801"/>
    </source>
</evidence>
<evidence type="ECO:0000256" key="10">
    <source>
        <dbReference type="SAM" id="Phobius"/>
    </source>
</evidence>
<keyword evidence="5" id="KW-0732">Signal</keyword>
<dbReference type="InterPro" id="IPR002508">
    <property type="entry name" value="MurNAc-LAA_cat"/>
</dbReference>
<evidence type="ECO:0000256" key="2">
    <source>
        <dbReference type="ARBA" id="ARBA00010860"/>
    </source>
</evidence>
<dbReference type="AlphaFoldDB" id="A0AAP6TA95"/>
<dbReference type="GO" id="GO:0008745">
    <property type="term" value="F:N-acetylmuramoyl-L-alanine amidase activity"/>
    <property type="evidence" value="ECO:0007669"/>
    <property type="project" value="InterPro"/>
</dbReference>
<comment type="similarity">
    <text evidence="2 8">Belongs to the N-acetylmuramoyl-L-alanine amidase 3 family.</text>
</comment>
<evidence type="ECO:0000256" key="5">
    <source>
        <dbReference type="ARBA" id="ARBA00022729"/>
    </source>
</evidence>
<evidence type="ECO:0000256" key="8">
    <source>
        <dbReference type="PIRNR" id="PIRNR037730"/>
    </source>
</evidence>
<dbReference type="SMART" id="SM00287">
    <property type="entry name" value="SH3b"/>
    <property type="match status" value="1"/>
</dbReference>
<proteinExistence type="inferred from homology"/>
<evidence type="ECO:0000313" key="13">
    <source>
        <dbReference type="EMBL" id="NUY68665.1"/>
    </source>
</evidence>
<dbReference type="PANTHER" id="PTHR30404:SF7">
    <property type="entry name" value="CELL WALL AMIDASE LYTH-RELATED"/>
    <property type="match status" value="1"/>
</dbReference>
<keyword evidence="4 8" id="KW-0964">Secreted</keyword>
<organism evidence="12 14">
    <name type="scientific">Staphylococcus aureus</name>
    <dbReference type="NCBI Taxonomy" id="1280"/>
    <lineage>
        <taxon>Bacteria</taxon>
        <taxon>Bacillati</taxon>
        <taxon>Bacillota</taxon>
        <taxon>Bacilli</taxon>
        <taxon>Bacillales</taxon>
        <taxon>Staphylococcaceae</taxon>
        <taxon>Staphylococcus</taxon>
    </lineage>
</organism>
<keyword evidence="10" id="KW-0812">Transmembrane</keyword>
<dbReference type="GO" id="GO:0030288">
    <property type="term" value="C:outer membrane-bounded periplasmic space"/>
    <property type="evidence" value="ECO:0007669"/>
    <property type="project" value="TreeGrafter"/>
</dbReference>
<dbReference type="GO" id="GO:0009253">
    <property type="term" value="P:peptidoglycan catabolic process"/>
    <property type="evidence" value="ECO:0007669"/>
    <property type="project" value="InterPro"/>
</dbReference>
<dbReference type="CDD" id="cd02696">
    <property type="entry name" value="MurNAc-LAA"/>
    <property type="match status" value="1"/>
</dbReference>
<name>A0AAP6TA95_STAAU</name>
<dbReference type="SUPFAM" id="SSF53187">
    <property type="entry name" value="Zn-dependent exopeptidases"/>
    <property type="match status" value="1"/>
</dbReference>
<keyword evidence="7 8" id="KW-0961">Cell wall biogenesis/degradation</keyword>
<comment type="caution">
    <text evidence="12">The sequence shown here is derived from an EMBL/GenBank/DDBJ whole genome shotgun (WGS) entry which is preliminary data.</text>
</comment>
<keyword evidence="10" id="KW-1133">Transmembrane helix</keyword>
<gene>
    <name evidence="12" type="ORF">G0Z31_00155</name>
    <name evidence="13" type="ORF">GQX52_08455</name>
</gene>
<dbReference type="EMBL" id="JAAJIY010000001">
    <property type="protein sequence ID" value="NGK19932.1"/>
    <property type="molecule type" value="Genomic_DNA"/>
</dbReference>
<dbReference type="EMBL" id="JAANDN010000078">
    <property type="protein sequence ID" value="NUY68665.1"/>
    <property type="molecule type" value="Genomic_DNA"/>
</dbReference>
<protein>
    <recommendedName>
        <fullName evidence="3 8">Probable cell wall amidase lytH</fullName>
        <ecNumber evidence="8">3.5.1.-</ecNumber>
    </recommendedName>
</protein>
<comment type="subcellular location">
    <subcellularLocation>
        <location evidence="1 8">Secreted</location>
    </subcellularLocation>
</comment>
<keyword evidence="10" id="KW-0472">Membrane</keyword>
<dbReference type="EC" id="3.5.1.-" evidence="8"/>
<comment type="function">
    <text evidence="8">Probably involved in cell-wall metabolism.</text>
</comment>
<sequence>MKVRTAKFNKKIEAWLSKKGLKNKRTLIVVIAFVLFIIFLFLLLNSNSEDSGNITITENAELRTGPNAAYPVIYKVEKGDHFKKIGKVGKWIEVEDTSSNEKGWIAGWHTNLDIVADNTKEKNPLQGKTIVLDPGHGGSDQGASSNTKYKSLEKDYTLKTAKELQRTLEKEGATVKMTRTDDTYVSLENRDIKGDAYLSIHNDALESSNANGMTVYWYHDNQRALADTLDATIQKKGLLSNRGSRQENYQVLRQTKVPAVLLELGYISNPTDETMIKDQLHRQILEQAIVDGLKIYFSA</sequence>
<feature type="transmembrane region" description="Helical" evidence="10">
    <location>
        <begin position="26"/>
        <end position="44"/>
    </location>
</feature>